<evidence type="ECO:0000259" key="2">
    <source>
        <dbReference type="PROSITE" id="PS51384"/>
    </source>
</evidence>
<name>A0A1I4EEX9_9HYPH</name>
<dbReference type="PROSITE" id="PS51384">
    <property type="entry name" value="FAD_FR"/>
    <property type="match status" value="1"/>
</dbReference>
<dbReference type="InterPro" id="IPR008333">
    <property type="entry name" value="Cbr1-like_FAD-bd_dom"/>
</dbReference>
<keyword evidence="4" id="KW-1185">Reference proteome</keyword>
<dbReference type="InterPro" id="IPR050415">
    <property type="entry name" value="MRET"/>
</dbReference>
<evidence type="ECO:0000313" key="3">
    <source>
        <dbReference type="EMBL" id="SFL03759.1"/>
    </source>
</evidence>
<dbReference type="Proteomes" id="UP000323300">
    <property type="component" value="Unassembled WGS sequence"/>
</dbReference>
<accession>A0A1I4EEX9</accession>
<dbReference type="InterPro" id="IPR001709">
    <property type="entry name" value="Flavoprot_Pyr_Nucl_cyt_Rdtase"/>
</dbReference>
<dbReference type="InterPro" id="IPR017927">
    <property type="entry name" value="FAD-bd_FR_type"/>
</dbReference>
<dbReference type="PRINTS" id="PR00410">
    <property type="entry name" value="PHEHYDRXLASE"/>
</dbReference>
<feature type="domain" description="FAD-binding FR-type" evidence="2">
    <location>
        <begin position="1"/>
        <end position="103"/>
    </location>
</feature>
<dbReference type="GO" id="GO:0016491">
    <property type="term" value="F:oxidoreductase activity"/>
    <property type="evidence" value="ECO:0007669"/>
    <property type="project" value="InterPro"/>
</dbReference>
<dbReference type="InterPro" id="IPR017938">
    <property type="entry name" value="Riboflavin_synthase-like_b-brl"/>
</dbReference>
<evidence type="ECO:0000256" key="1">
    <source>
        <dbReference type="ARBA" id="ARBA00034078"/>
    </source>
</evidence>
<protein>
    <submittedName>
        <fullName evidence="3">Ferredoxin-NADP reductase</fullName>
    </submittedName>
</protein>
<organism evidence="3 4">
    <name type="scientific">Neomesorhizobium albiziae</name>
    <dbReference type="NCBI Taxonomy" id="335020"/>
    <lineage>
        <taxon>Bacteria</taxon>
        <taxon>Pseudomonadati</taxon>
        <taxon>Pseudomonadota</taxon>
        <taxon>Alphaproteobacteria</taxon>
        <taxon>Hyphomicrobiales</taxon>
        <taxon>Phyllobacteriaceae</taxon>
        <taxon>Neomesorhizobium</taxon>
    </lineage>
</organism>
<reference evidence="3 4" key="1">
    <citation type="submission" date="2016-10" db="EMBL/GenBank/DDBJ databases">
        <authorList>
            <person name="Varghese N."/>
            <person name="Submissions S."/>
        </authorList>
    </citation>
    <scope>NUCLEOTIDE SEQUENCE [LARGE SCALE GENOMIC DNA]</scope>
    <source>
        <strain evidence="3 4">DSM 21822</strain>
    </source>
</reference>
<sequence length="251" mass="27353">MNWQNAIITRIETQSLRVKSFFFRLPEPFLFRPGQHVLLRLTAPDGYRAQRSYSIASAPNAGEELELAIERFDDGEVSPFMHDIAQVDDEIEIGGPVGGHFNWTPEDGGPVLFIGGGSGVAPFMSMLRHRAAIVSRVPVVLVFSARLREDLLFFDELSKLAASGDGFSLMVALTREAGAHPFRAGRIDAEFIAGIVGAMRMRVRQVMICGSHPFVEAAAEGTITAGIDPAIIKTERYGATGLQAEVRDLPA</sequence>
<proteinExistence type="predicted"/>
<gene>
    <name evidence="3" type="ORF">SAMN04488498_12544</name>
</gene>
<dbReference type="InterPro" id="IPR039261">
    <property type="entry name" value="FNR_nucleotide-bd"/>
</dbReference>
<comment type="cofactor">
    <cofactor evidence="1">
        <name>[2Fe-2S] cluster</name>
        <dbReference type="ChEBI" id="CHEBI:190135"/>
    </cofactor>
</comment>
<dbReference type="Pfam" id="PF00970">
    <property type="entry name" value="FAD_binding_6"/>
    <property type="match status" value="1"/>
</dbReference>
<dbReference type="EMBL" id="FOSL01000025">
    <property type="protein sequence ID" value="SFL03759.1"/>
    <property type="molecule type" value="Genomic_DNA"/>
</dbReference>
<dbReference type="AlphaFoldDB" id="A0A1I4EEX9"/>
<dbReference type="PANTHER" id="PTHR47354:SF5">
    <property type="entry name" value="PROTEIN RFBI"/>
    <property type="match status" value="1"/>
</dbReference>
<dbReference type="OrthoDB" id="9786134at2"/>
<dbReference type="Gene3D" id="3.40.50.80">
    <property type="entry name" value="Nucleotide-binding domain of ferredoxin-NADP reductase (FNR) module"/>
    <property type="match status" value="1"/>
</dbReference>
<dbReference type="Gene3D" id="2.40.30.10">
    <property type="entry name" value="Translation factors"/>
    <property type="match status" value="1"/>
</dbReference>
<dbReference type="SUPFAM" id="SSF63380">
    <property type="entry name" value="Riboflavin synthase domain-like"/>
    <property type="match status" value="1"/>
</dbReference>
<evidence type="ECO:0000313" key="4">
    <source>
        <dbReference type="Proteomes" id="UP000323300"/>
    </source>
</evidence>
<dbReference type="RefSeq" id="WP_149763172.1">
    <property type="nucleotide sequence ID" value="NZ_BSPE01000059.1"/>
</dbReference>
<dbReference type="InterPro" id="IPR001433">
    <property type="entry name" value="OxRdtase_FAD/NAD-bd"/>
</dbReference>
<dbReference type="Pfam" id="PF00175">
    <property type="entry name" value="NAD_binding_1"/>
    <property type="match status" value="1"/>
</dbReference>
<dbReference type="PRINTS" id="PR00371">
    <property type="entry name" value="FPNCR"/>
</dbReference>
<dbReference type="PANTHER" id="PTHR47354">
    <property type="entry name" value="NADH OXIDOREDUCTASE HCR"/>
    <property type="match status" value="1"/>
</dbReference>
<dbReference type="SUPFAM" id="SSF52343">
    <property type="entry name" value="Ferredoxin reductase-like, C-terminal NADP-linked domain"/>
    <property type="match status" value="1"/>
</dbReference>